<dbReference type="Proteomes" id="UP000256964">
    <property type="component" value="Unassembled WGS sequence"/>
</dbReference>
<feature type="domain" description="Helitron helicase-like" evidence="1">
    <location>
        <begin position="285"/>
        <end position="478"/>
    </location>
</feature>
<dbReference type="Pfam" id="PF14214">
    <property type="entry name" value="Helitron_like_N"/>
    <property type="match status" value="1"/>
</dbReference>
<evidence type="ECO:0000313" key="2">
    <source>
        <dbReference type="EMBL" id="RDX41136.1"/>
    </source>
</evidence>
<dbReference type="STRING" id="139420.A0A371CLH4"/>
<gene>
    <name evidence="2" type="ORF">OH76DRAFT_1331860</name>
</gene>
<reference evidence="2 3" key="1">
    <citation type="journal article" date="2018" name="Biotechnol. Biofuels">
        <title>Integrative visual omics of the white-rot fungus Polyporus brumalis exposes the biotechnological potential of its oxidative enzymes for delignifying raw plant biomass.</title>
        <authorList>
            <person name="Miyauchi S."/>
            <person name="Rancon A."/>
            <person name="Drula E."/>
            <person name="Hage H."/>
            <person name="Chaduli D."/>
            <person name="Favel A."/>
            <person name="Grisel S."/>
            <person name="Henrissat B."/>
            <person name="Herpoel-Gimbert I."/>
            <person name="Ruiz-Duenas F.J."/>
            <person name="Chevret D."/>
            <person name="Hainaut M."/>
            <person name="Lin J."/>
            <person name="Wang M."/>
            <person name="Pangilinan J."/>
            <person name="Lipzen A."/>
            <person name="Lesage-Meessen L."/>
            <person name="Navarro D."/>
            <person name="Riley R."/>
            <person name="Grigoriev I.V."/>
            <person name="Zhou S."/>
            <person name="Raouche S."/>
            <person name="Rosso M.N."/>
        </authorList>
    </citation>
    <scope>NUCLEOTIDE SEQUENCE [LARGE SCALE GENOMIC DNA]</scope>
    <source>
        <strain evidence="2 3">BRFM 1820</strain>
    </source>
</reference>
<keyword evidence="3" id="KW-1185">Reference proteome</keyword>
<dbReference type="AlphaFoldDB" id="A0A371CLH4"/>
<dbReference type="PANTHER" id="PTHR45786:SF74">
    <property type="entry name" value="ATP-DEPENDENT DNA HELICASE"/>
    <property type="match status" value="1"/>
</dbReference>
<dbReference type="PANTHER" id="PTHR45786">
    <property type="entry name" value="DNA BINDING PROTEIN-LIKE"/>
    <property type="match status" value="1"/>
</dbReference>
<feature type="non-terminal residue" evidence="2">
    <location>
        <position position="488"/>
    </location>
</feature>
<organism evidence="2 3">
    <name type="scientific">Lentinus brumalis</name>
    <dbReference type="NCBI Taxonomy" id="2498619"/>
    <lineage>
        <taxon>Eukaryota</taxon>
        <taxon>Fungi</taxon>
        <taxon>Dikarya</taxon>
        <taxon>Basidiomycota</taxon>
        <taxon>Agaricomycotina</taxon>
        <taxon>Agaricomycetes</taxon>
        <taxon>Polyporales</taxon>
        <taxon>Polyporaceae</taxon>
        <taxon>Lentinus</taxon>
    </lineage>
</organism>
<dbReference type="EMBL" id="KZ857522">
    <property type="protein sequence ID" value="RDX41136.1"/>
    <property type="molecule type" value="Genomic_DNA"/>
</dbReference>
<protein>
    <recommendedName>
        <fullName evidence="1">Helitron helicase-like domain-containing protein</fullName>
    </recommendedName>
</protein>
<name>A0A371CLH4_9APHY</name>
<dbReference type="InterPro" id="IPR025476">
    <property type="entry name" value="Helitron_helicase-like"/>
</dbReference>
<accession>A0A371CLH4</accession>
<sequence>MDSVCTHCGALHFLDERLSNSSKVSPKYSVCCLQGQISLPLPSLPPQPLRDLLNGTDPRSRVFREKIRRYNAAFAFTSSGARLTTARLAGTEGPYSFMMQGAIYHQMGSLLPNGDDAPSYAQLYIYDDQQAALDARSANNDHELNRGVMAELQGMFMQHNPLVPLYKAAHEWFMRQPPEQRNDLMARIVLEPTADGRRYNLPTANEVAAIIPGSGENEQVDKHRQIGIRLQSGDLQFISHLNPLYAPLHYVLLFPRGEQGWHIHIPSLQGTNGNRHAEHVSQRCYYSYVLHPRIIHGSEVDYLFRAGRLLQEYMVDAWASVEASNLAWIQHHQKEIRADLYQGLLDAVNASDEGVNLAEQGQRIILPSTHPGSSRHMYQLFQDSMAICRRFRKPDIFLTMTANPNWPEVQAALLDLAGGDHTRKQDAADRPDIVARVFHLKKQALLKLIKDGFFGELAADVYTIEFQKRGLPHMHLLIFLREPYKIRD</sequence>
<proteinExistence type="predicted"/>
<evidence type="ECO:0000313" key="3">
    <source>
        <dbReference type="Proteomes" id="UP000256964"/>
    </source>
</evidence>
<evidence type="ECO:0000259" key="1">
    <source>
        <dbReference type="Pfam" id="PF14214"/>
    </source>
</evidence>
<dbReference type="OrthoDB" id="2272314at2759"/>